<evidence type="ECO:0000259" key="2">
    <source>
        <dbReference type="Pfam" id="PF03795"/>
    </source>
</evidence>
<comment type="caution">
    <text evidence="3">The sequence shown here is derived from an EMBL/GenBank/DDBJ whole genome shotgun (WGS) entry which is preliminary data.</text>
</comment>
<feature type="domain" description="YCII-related" evidence="2">
    <location>
        <begin position="33"/>
        <end position="104"/>
    </location>
</feature>
<keyword evidence="4" id="KW-1185">Reference proteome</keyword>
<dbReference type="EMBL" id="JACYGY010000001">
    <property type="protein sequence ID" value="MBE9461333.1"/>
    <property type="molecule type" value="Genomic_DNA"/>
</dbReference>
<dbReference type="Proteomes" id="UP000634134">
    <property type="component" value="Unassembled WGS sequence"/>
</dbReference>
<proteinExistence type="inferred from homology"/>
<name>A0ABR9W799_9BACT</name>
<dbReference type="Pfam" id="PF03795">
    <property type="entry name" value="YCII"/>
    <property type="match status" value="1"/>
</dbReference>
<evidence type="ECO:0000313" key="4">
    <source>
        <dbReference type="Proteomes" id="UP000634134"/>
    </source>
</evidence>
<gene>
    <name evidence="3" type="ORF">IEE83_05510</name>
</gene>
<reference evidence="4" key="1">
    <citation type="submission" date="2023-07" db="EMBL/GenBank/DDBJ databases">
        <title>Dyadobacter sp. nov 'subterranea' isolated from contaminted grondwater.</title>
        <authorList>
            <person name="Szabo I."/>
            <person name="Al-Omari J."/>
            <person name="Szerdahelyi S.G."/>
            <person name="Rado J."/>
        </authorList>
    </citation>
    <scope>NUCLEOTIDE SEQUENCE [LARGE SCALE GENOMIC DNA]</scope>
    <source>
        <strain evidence="4">UP-52</strain>
    </source>
</reference>
<dbReference type="InterPro" id="IPR011008">
    <property type="entry name" value="Dimeric_a/b-barrel"/>
</dbReference>
<dbReference type="Gene3D" id="3.30.70.1060">
    <property type="entry name" value="Dimeric alpha+beta barrel"/>
    <property type="match status" value="1"/>
</dbReference>
<protein>
    <submittedName>
        <fullName evidence="3">Transcription initiation protein</fullName>
    </submittedName>
</protein>
<comment type="similarity">
    <text evidence="1">Belongs to the YciI family.</text>
</comment>
<dbReference type="InterPro" id="IPR005545">
    <property type="entry name" value="YCII"/>
</dbReference>
<dbReference type="SUPFAM" id="SSF54909">
    <property type="entry name" value="Dimeric alpha+beta barrel"/>
    <property type="match status" value="1"/>
</dbReference>
<dbReference type="RefSeq" id="WP_194119603.1">
    <property type="nucleotide sequence ID" value="NZ_JACYGY010000001.1"/>
</dbReference>
<evidence type="ECO:0000313" key="3">
    <source>
        <dbReference type="EMBL" id="MBE9461333.1"/>
    </source>
</evidence>
<organism evidence="3 4">
    <name type="scientific">Dyadobacter subterraneus</name>
    <dbReference type="NCBI Taxonomy" id="2773304"/>
    <lineage>
        <taxon>Bacteria</taxon>
        <taxon>Pseudomonadati</taxon>
        <taxon>Bacteroidota</taxon>
        <taxon>Cytophagia</taxon>
        <taxon>Cytophagales</taxon>
        <taxon>Spirosomataceae</taxon>
        <taxon>Dyadobacter</taxon>
    </lineage>
</organism>
<sequence length="112" mass="12599">MKEFLLVFRRDYKTKKAQLSAGQMQTHEKRWDDWLENLAAQNLLARPFQRLDAQGIILNPNNIVASGPYFELKESIAGLIVVNAASYEEALKIARGCPILEVGGNVEIRLGN</sequence>
<accession>A0ABR9W799</accession>
<evidence type="ECO:0000256" key="1">
    <source>
        <dbReference type="ARBA" id="ARBA00007689"/>
    </source>
</evidence>